<keyword evidence="4" id="KW-0788">Thiol protease</keyword>
<evidence type="ECO:0000313" key="6">
    <source>
        <dbReference type="EMBL" id="RED64029.1"/>
    </source>
</evidence>
<dbReference type="Proteomes" id="UP000256869">
    <property type="component" value="Unassembled WGS sequence"/>
</dbReference>
<keyword evidence="7" id="KW-1185">Reference proteome</keyword>
<reference evidence="6 7" key="1">
    <citation type="submission" date="2018-07" db="EMBL/GenBank/DDBJ databases">
        <title>Genomic Encyclopedia of Type Strains, Phase III (KMG-III): the genomes of soil and plant-associated and newly described type strains.</title>
        <authorList>
            <person name="Whitman W."/>
        </authorList>
    </citation>
    <scope>NUCLEOTIDE SEQUENCE [LARGE SCALE GENOMIC DNA]</scope>
    <source>
        <strain evidence="6 7">CECT 8236</strain>
    </source>
</reference>
<dbReference type="Pfam" id="PF00877">
    <property type="entry name" value="NLPC_P60"/>
    <property type="match status" value="1"/>
</dbReference>
<evidence type="ECO:0000259" key="5">
    <source>
        <dbReference type="PROSITE" id="PS51935"/>
    </source>
</evidence>
<dbReference type="GO" id="GO:0008234">
    <property type="term" value="F:cysteine-type peptidase activity"/>
    <property type="evidence" value="ECO:0007669"/>
    <property type="project" value="UniProtKB-KW"/>
</dbReference>
<sequence>MKIWIRLFSLLIALVLLAGCVKNPGDTMNLKQHSGPVKVKSAGDSPAELKEGRHIVPIHTLQNTAYVSLADFTQATGYHGAWLRDGSYGVGDYDAIWRFRTGQTTVDAAGKNVRMPASAIKEDNQLYIPVSGLQQLFGKLTVFTVETDDVAFYPKPSSNETGVNGGSQDFGDARKKPAKTAMAVASGESNATRDDTLVAFAKKYLGIVYEFGAGPYKESGTFDCSSFTQLVFEQFNVKLPRVASQQAEMGTYVARDNLQVGDLLFFYVPGRFKSNETVGHVGIYIGDGNMIHASPEPENGVQVTPINKQYWKDTFLYAKRYF</sequence>
<dbReference type="EMBL" id="QRDY01000003">
    <property type="protein sequence ID" value="RED64029.1"/>
    <property type="molecule type" value="Genomic_DNA"/>
</dbReference>
<dbReference type="Gene3D" id="3.90.1720.10">
    <property type="entry name" value="endopeptidase domain like (from Nostoc punctiforme)"/>
    <property type="match status" value="1"/>
</dbReference>
<dbReference type="PROSITE" id="PS51257">
    <property type="entry name" value="PROKAR_LIPOPROTEIN"/>
    <property type="match status" value="1"/>
</dbReference>
<keyword evidence="3 6" id="KW-0378">Hydrolase</keyword>
<comment type="caution">
    <text evidence="6">The sequence shown here is derived from an EMBL/GenBank/DDBJ whole genome shotgun (WGS) entry which is preliminary data.</text>
</comment>
<dbReference type="PANTHER" id="PTHR47053">
    <property type="entry name" value="MUREIN DD-ENDOPEPTIDASE MEPH-RELATED"/>
    <property type="match status" value="1"/>
</dbReference>
<dbReference type="InterPro" id="IPR000064">
    <property type="entry name" value="NLP_P60_dom"/>
</dbReference>
<evidence type="ECO:0000256" key="1">
    <source>
        <dbReference type="ARBA" id="ARBA00007074"/>
    </source>
</evidence>
<proteinExistence type="inferred from homology"/>
<dbReference type="GO" id="GO:0006508">
    <property type="term" value="P:proteolysis"/>
    <property type="evidence" value="ECO:0007669"/>
    <property type="project" value="UniProtKB-KW"/>
</dbReference>
<protein>
    <submittedName>
        <fullName evidence="6">Cell wall-associated NlpC family hydrolase</fullName>
    </submittedName>
</protein>
<evidence type="ECO:0000256" key="2">
    <source>
        <dbReference type="ARBA" id="ARBA00022670"/>
    </source>
</evidence>
<evidence type="ECO:0000256" key="3">
    <source>
        <dbReference type="ARBA" id="ARBA00022801"/>
    </source>
</evidence>
<dbReference type="RefSeq" id="WP_245987475.1">
    <property type="nucleotide sequence ID" value="NZ_QRDY01000003.1"/>
</dbReference>
<dbReference type="InterPro" id="IPR038765">
    <property type="entry name" value="Papain-like_cys_pep_sf"/>
</dbReference>
<name>A0A3D9IR84_9BACL</name>
<accession>A0A3D9IR84</accession>
<feature type="domain" description="NlpC/P60" evidence="5">
    <location>
        <begin position="191"/>
        <end position="322"/>
    </location>
</feature>
<evidence type="ECO:0000313" key="7">
    <source>
        <dbReference type="Proteomes" id="UP000256869"/>
    </source>
</evidence>
<organism evidence="6 7">
    <name type="scientific">Cohnella lupini</name>
    <dbReference type="NCBI Taxonomy" id="1294267"/>
    <lineage>
        <taxon>Bacteria</taxon>
        <taxon>Bacillati</taxon>
        <taxon>Bacillota</taxon>
        <taxon>Bacilli</taxon>
        <taxon>Bacillales</taxon>
        <taxon>Paenibacillaceae</taxon>
        <taxon>Cohnella</taxon>
    </lineage>
</organism>
<dbReference type="SUPFAM" id="SSF54001">
    <property type="entry name" value="Cysteine proteinases"/>
    <property type="match status" value="1"/>
</dbReference>
<keyword evidence="2" id="KW-0645">Protease</keyword>
<dbReference type="InterPro" id="IPR051202">
    <property type="entry name" value="Peptidase_C40"/>
</dbReference>
<dbReference type="AlphaFoldDB" id="A0A3D9IR84"/>
<gene>
    <name evidence="6" type="ORF">DFP95_103270</name>
</gene>
<evidence type="ECO:0000256" key="4">
    <source>
        <dbReference type="ARBA" id="ARBA00022807"/>
    </source>
</evidence>
<comment type="similarity">
    <text evidence="1">Belongs to the peptidase C40 family.</text>
</comment>
<dbReference type="PANTHER" id="PTHR47053:SF1">
    <property type="entry name" value="MUREIN DD-ENDOPEPTIDASE MEPH-RELATED"/>
    <property type="match status" value="1"/>
</dbReference>
<dbReference type="PROSITE" id="PS51935">
    <property type="entry name" value="NLPC_P60"/>
    <property type="match status" value="1"/>
</dbReference>